<name>A0A9P9KWY3_FUSRE</name>
<comment type="caution">
    <text evidence="1">The sequence shown here is derived from an EMBL/GenBank/DDBJ whole genome shotgun (WGS) entry which is preliminary data.</text>
</comment>
<dbReference type="AlphaFoldDB" id="A0A9P9KWY3"/>
<keyword evidence="2" id="KW-1185">Reference proteome</keyword>
<organism evidence="1 2">
    <name type="scientific">Fusarium redolens</name>
    <dbReference type="NCBI Taxonomy" id="48865"/>
    <lineage>
        <taxon>Eukaryota</taxon>
        <taxon>Fungi</taxon>
        <taxon>Dikarya</taxon>
        <taxon>Ascomycota</taxon>
        <taxon>Pezizomycotina</taxon>
        <taxon>Sordariomycetes</taxon>
        <taxon>Hypocreomycetidae</taxon>
        <taxon>Hypocreales</taxon>
        <taxon>Nectriaceae</taxon>
        <taxon>Fusarium</taxon>
        <taxon>Fusarium redolens species complex</taxon>
    </lineage>
</organism>
<dbReference type="RefSeq" id="XP_046056720.1">
    <property type="nucleotide sequence ID" value="XM_046191256.1"/>
</dbReference>
<gene>
    <name evidence="1" type="ORF">BKA55DRAFT_550160</name>
</gene>
<evidence type="ECO:0000313" key="1">
    <source>
        <dbReference type="EMBL" id="KAH7269952.1"/>
    </source>
</evidence>
<sequence>MQALTCRITSGLYLHVALALGKRLDEYLFSYCYPRFTTNFYLAQICMYQFNVTYFSEFLNSSSTITEARRQSYASQWLTGPLTPSSAVI</sequence>
<evidence type="ECO:0000313" key="2">
    <source>
        <dbReference type="Proteomes" id="UP000720189"/>
    </source>
</evidence>
<dbReference type="GeneID" id="70221210"/>
<dbReference type="Proteomes" id="UP000720189">
    <property type="component" value="Unassembled WGS sequence"/>
</dbReference>
<proteinExistence type="predicted"/>
<accession>A0A9P9KWY3</accession>
<dbReference type="EMBL" id="JAGMUX010000001">
    <property type="protein sequence ID" value="KAH7269952.1"/>
    <property type="molecule type" value="Genomic_DNA"/>
</dbReference>
<protein>
    <submittedName>
        <fullName evidence="1">Uncharacterized protein</fullName>
    </submittedName>
</protein>
<reference evidence="1" key="1">
    <citation type="journal article" date="2021" name="Nat. Commun.">
        <title>Genetic determinants of endophytism in the Arabidopsis root mycobiome.</title>
        <authorList>
            <person name="Mesny F."/>
            <person name="Miyauchi S."/>
            <person name="Thiergart T."/>
            <person name="Pickel B."/>
            <person name="Atanasova L."/>
            <person name="Karlsson M."/>
            <person name="Huettel B."/>
            <person name="Barry K.W."/>
            <person name="Haridas S."/>
            <person name="Chen C."/>
            <person name="Bauer D."/>
            <person name="Andreopoulos W."/>
            <person name="Pangilinan J."/>
            <person name="LaButti K."/>
            <person name="Riley R."/>
            <person name="Lipzen A."/>
            <person name="Clum A."/>
            <person name="Drula E."/>
            <person name="Henrissat B."/>
            <person name="Kohler A."/>
            <person name="Grigoriev I.V."/>
            <person name="Martin F.M."/>
            <person name="Hacquard S."/>
        </authorList>
    </citation>
    <scope>NUCLEOTIDE SEQUENCE</scope>
    <source>
        <strain evidence="1">MPI-CAGE-AT-0023</strain>
    </source>
</reference>